<feature type="transmembrane region" description="Helical" evidence="6">
    <location>
        <begin position="184"/>
        <end position="204"/>
    </location>
</feature>
<dbReference type="InterPro" id="IPR002797">
    <property type="entry name" value="Polysacc_synth"/>
</dbReference>
<evidence type="ECO:0000313" key="8">
    <source>
        <dbReference type="Proteomes" id="UP000270185"/>
    </source>
</evidence>
<evidence type="ECO:0000256" key="4">
    <source>
        <dbReference type="ARBA" id="ARBA00022989"/>
    </source>
</evidence>
<dbReference type="GO" id="GO:0005886">
    <property type="term" value="C:plasma membrane"/>
    <property type="evidence" value="ECO:0007669"/>
    <property type="project" value="UniProtKB-SubCell"/>
</dbReference>
<feature type="transmembrane region" description="Helical" evidence="6">
    <location>
        <begin position="158"/>
        <end position="178"/>
    </location>
</feature>
<keyword evidence="3 6" id="KW-0812">Transmembrane</keyword>
<dbReference type="PANTHER" id="PTHR30250:SF11">
    <property type="entry name" value="O-ANTIGEN TRANSPORTER-RELATED"/>
    <property type="match status" value="1"/>
</dbReference>
<keyword evidence="4 6" id="KW-1133">Transmembrane helix</keyword>
<dbReference type="PANTHER" id="PTHR30250">
    <property type="entry name" value="PST FAMILY PREDICTED COLANIC ACID TRANSPORTER"/>
    <property type="match status" value="1"/>
</dbReference>
<feature type="transmembrane region" description="Helical" evidence="6">
    <location>
        <begin position="224"/>
        <end position="241"/>
    </location>
</feature>
<name>A0A3G8XZG6_9FLAO</name>
<sequence>MSQLKKGAVLSYVNILLTNTIGLILTPFIIRSLGDSEYGLYTLVGSLIAYFTLMDLGLNNTIVRYVAFYKHNNDKKGEEDFLGLIFVMYSVISVLVVIIGFFLYFRLDDIFKKSLTTAQIVEAKNMFIILVFNIAITVPGGAFIAICNAYEKFVFPRLLTILKYIVRSILILILLGFMPEAITLVWIDTGISIIFISISIYFVLWKLNVRITYSKFDLKLLKEISSYSFWVFLSAIVMNMQRLKKLTA</sequence>
<comment type="subcellular location">
    <subcellularLocation>
        <location evidence="1">Cell membrane</location>
        <topology evidence="1">Multi-pass membrane protein</topology>
    </subcellularLocation>
</comment>
<dbReference type="Pfam" id="PF01943">
    <property type="entry name" value="Polysacc_synt"/>
    <property type="match status" value="1"/>
</dbReference>
<keyword evidence="5 6" id="KW-0472">Membrane</keyword>
<accession>A0A3G8XZG6</accession>
<feature type="transmembrane region" description="Helical" evidence="6">
    <location>
        <begin position="40"/>
        <end position="60"/>
    </location>
</feature>
<reference evidence="8" key="1">
    <citation type="submission" date="2018-11" db="EMBL/GenBank/DDBJ databases">
        <title>Proposal to divide the Flavobacteriaceae and reorganize its genera based on Amino Acid Identity values calculated from whole genome sequences.</title>
        <authorList>
            <person name="Nicholson A.C."/>
            <person name="Gulvik C.A."/>
            <person name="Whitney A.M."/>
            <person name="Humrighouse B.W."/>
            <person name="Bell M."/>
            <person name="Holmes B."/>
            <person name="Steigerwalt A.G."/>
            <person name="Villarma A."/>
            <person name="Sheth M."/>
            <person name="Batra D."/>
            <person name="Pryor J."/>
            <person name="Bernardet J.-F."/>
            <person name="Hugo C."/>
            <person name="Kampfer P."/>
            <person name="Newman J.D."/>
            <person name="McQuiston J.R."/>
        </authorList>
    </citation>
    <scope>NUCLEOTIDE SEQUENCE [LARGE SCALE GENOMIC DNA]</scope>
    <source>
        <strain evidence="8">G0081</strain>
    </source>
</reference>
<dbReference type="AlphaFoldDB" id="A0A3G8XZG6"/>
<dbReference type="Proteomes" id="UP000270185">
    <property type="component" value="Chromosome"/>
</dbReference>
<dbReference type="OrthoDB" id="5365632at2"/>
<dbReference type="EMBL" id="CP034159">
    <property type="protein sequence ID" value="AZI34111.1"/>
    <property type="molecule type" value="Genomic_DNA"/>
</dbReference>
<protein>
    <recommendedName>
        <fullName evidence="9">Polysaccharide biosynthesis protein</fullName>
    </recommendedName>
</protein>
<feature type="transmembrane region" description="Helical" evidence="6">
    <location>
        <begin position="125"/>
        <end position="146"/>
    </location>
</feature>
<evidence type="ECO:0000256" key="6">
    <source>
        <dbReference type="SAM" id="Phobius"/>
    </source>
</evidence>
<evidence type="ECO:0000256" key="1">
    <source>
        <dbReference type="ARBA" id="ARBA00004651"/>
    </source>
</evidence>
<evidence type="ECO:0000256" key="2">
    <source>
        <dbReference type="ARBA" id="ARBA00022475"/>
    </source>
</evidence>
<organism evidence="7 8">
    <name type="scientific">Kaistella carnis</name>
    <dbReference type="NCBI Taxonomy" id="1241979"/>
    <lineage>
        <taxon>Bacteria</taxon>
        <taxon>Pseudomonadati</taxon>
        <taxon>Bacteroidota</taxon>
        <taxon>Flavobacteriia</taxon>
        <taxon>Flavobacteriales</taxon>
        <taxon>Weeksellaceae</taxon>
        <taxon>Chryseobacterium group</taxon>
        <taxon>Kaistella</taxon>
    </lineage>
</organism>
<evidence type="ECO:0000313" key="7">
    <source>
        <dbReference type="EMBL" id="AZI34111.1"/>
    </source>
</evidence>
<gene>
    <name evidence="7" type="ORF">EIB73_13435</name>
</gene>
<evidence type="ECO:0000256" key="3">
    <source>
        <dbReference type="ARBA" id="ARBA00022692"/>
    </source>
</evidence>
<feature type="transmembrane region" description="Helical" evidence="6">
    <location>
        <begin position="12"/>
        <end position="34"/>
    </location>
</feature>
<keyword evidence="8" id="KW-1185">Reference proteome</keyword>
<dbReference type="InterPro" id="IPR050833">
    <property type="entry name" value="Poly_Biosynth_Transport"/>
</dbReference>
<dbReference type="KEGG" id="ccas:EIB73_13435"/>
<evidence type="ECO:0008006" key="9">
    <source>
        <dbReference type="Google" id="ProtNLM"/>
    </source>
</evidence>
<proteinExistence type="predicted"/>
<dbReference type="RefSeq" id="WP_125025747.1">
    <property type="nucleotide sequence ID" value="NZ_CP034159.1"/>
</dbReference>
<keyword evidence="2" id="KW-1003">Cell membrane</keyword>
<evidence type="ECO:0000256" key="5">
    <source>
        <dbReference type="ARBA" id="ARBA00023136"/>
    </source>
</evidence>
<feature type="transmembrane region" description="Helical" evidence="6">
    <location>
        <begin position="81"/>
        <end position="105"/>
    </location>
</feature>